<protein>
    <recommendedName>
        <fullName evidence="3">BNR/Asp-box repeat protein</fullName>
    </recommendedName>
</protein>
<dbReference type="SUPFAM" id="SSF110296">
    <property type="entry name" value="Oligoxyloglucan reducing end-specific cellobiohydrolase"/>
    <property type="match status" value="2"/>
</dbReference>
<accession>A0A2T0T9J8</accession>
<dbReference type="InterPro" id="IPR052025">
    <property type="entry name" value="Xyloglucanase_GH74"/>
</dbReference>
<dbReference type="OrthoDB" id="9764804at2"/>
<dbReference type="Gene3D" id="2.130.10.10">
    <property type="entry name" value="YVTN repeat-like/Quinoprotein amine dehydrogenase"/>
    <property type="match status" value="4"/>
</dbReference>
<dbReference type="PANTHER" id="PTHR43739">
    <property type="entry name" value="XYLOGLUCANASE (EUROFUNG)"/>
    <property type="match status" value="1"/>
</dbReference>
<dbReference type="EMBL" id="PVTF01000004">
    <property type="protein sequence ID" value="PRY42315.1"/>
    <property type="molecule type" value="Genomic_DNA"/>
</dbReference>
<evidence type="ECO:0000313" key="1">
    <source>
        <dbReference type="EMBL" id="PRY42315.1"/>
    </source>
</evidence>
<evidence type="ECO:0000313" key="2">
    <source>
        <dbReference type="Proteomes" id="UP000239494"/>
    </source>
</evidence>
<dbReference type="InterPro" id="IPR015943">
    <property type="entry name" value="WD40/YVTN_repeat-like_dom_sf"/>
</dbReference>
<dbReference type="Proteomes" id="UP000239494">
    <property type="component" value="Unassembled WGS sequence"/>
</dbReference>
<dbReference type="AlphaFoldDB" id="A0A2T0T9J8"/>
<dbReference type="PANTHER" id="PTHR43739:SF5">
    <property type="entry name" value="EXO-ALPHA-SIALIDASE"/>
    <property type="match status" value="1"/>
</dbReference>
<gene>
    <name evidence="1" type="ORF">CLV43_104145</name>
</gene>
<dbReference type="GO" id="GO:0010411">
    <property type="term" value="P:xyloglucan metabolic process"/>
    <property type="evidence" value="ECO:0007669"/>
    <property type="project" value="TreeGrafter"/>
</dbReference>
<name>A0A2T0T9J8_9PSEU</name>
<reference evidence="1 2" key="1">
    <citation type="submission" date="2018-03" db="EMBL/GenBank/DDBJ databases">
        <title>Genomic Encyclopedia of Archaeal and Bacterial Type Strains, Phase II (KMG-II): from individual species to whole genera.</title>
        <authorList>
            <person name="Goeker M."/>
        </authorList>
    </citation>
    <scope>NUCLEOTIDE SEQUENCE [LARGE SCALE GENOMIC DNA]</scope>
    <source>
        <strain evidence="1 2">DSM 44720</strain>
    </source>
</reference>
<organism evidence="1 2">
    <name type="scientific">Umezawaea tangerina</name>
    <dbReference type="NCBI Taxonomy" id="84725"/>
    <lineage>
        <taxon>Bacteria</taxon>
        <taxon>Bacillati</taxon>
        <taxon>Actinomycetota</taxon>
        <taxon>Actinomycetes</taxon>
        <taxon>Pseudonocardiales</taxon>
        <taxon>Pseudonocardiaceae</taxon>
        <taxon>Umezawaea</taxon>
    </lineage>
</organism>
<proteinExistence type="predicted"/>
<dbReference type="RefSeq" id="WP_106187738.1">
    <property type="nucleotide sequence ID" value="NZ_PVTF01000004.1"/>
</dbReference>
<comment type="caution">
    <text evidence="1">The sequence shown here is derived from an EMBL/GenBank/DDBJ whole genome shotgun (WGS) entry which is preliminary data.</text>
</comment>
<keyword evidence="2" id="KW-1185">Reference proteome</keyword>
<evidence type="ECO:0008006" key="3">
    <source>
        <dbReference type="Google" id="ProtNLM"/>
    </source>
</evidence>
<sequence>MGLDLAAANGRQIVADPEDADLVYVAVAPQGGDRGSVLRSRDAGRTFRAVLETAAGFTSVVVSGRGEAVFAGGDDGVQVSTDHGARWKVIEGAPKGVRQLGLDGRDLFVGTGSGVHLIENAVGKPGAAKKLPVDVAVDSLSVGGKVVVAAGIFSGAFLSTDHGRTWRKPSGTWGAQDAVPFVGVAPSGDVQVQTIEGSPDGTGRKALWVSRDLGRTWAEKPATEKVDVYTEVGAFPDRPDVQVVAASAGIFTTRNSVDFERIGIPDTAVNALTVSGSALIAGTPTGSYRSTAPLRRTLRAGYQDWGWTGKVPDTIGNTIGSLEAVPGKGNGVLRTRNAYCPGDCFVVERSADGGSTWQHAADFPGNSRSLVVDPRNPANVYTGAYLAPAVYVSTDGGVSFTPRHDDVLTGVNDVAVDPTRPTGSLWIADVRGLYLSTAADLPIGKAFDGRVEAVAVDPADPKHVVAVGDGLLKISYDAGKSFADGVGAPGLYYTSVTFGRHGELFAGTRDWTVAAQGVQRSTDGGKHWKALPTQPADREVRTVLVSPDGTWLFAGTMASGVHRLALR</sequence>